<dbReference type="CDD" id="cd22935">
    <property type="entry name" value="SctA-like"/>
    <property type="match status" value="1"/>
</dbReference>
<keyword evidence="1" id="KW-0732">Signal</keyword>
<evidence type="ECO:0000256" key="1">
    <source>
        <dbReference type="SAM" id="SignalP"/>
    </source>
</evidence>
<dbReference type="AlphaFoldDB" id="A0AAX4PCI0"/>
<evidence type="ECO:0000313" key="2">
    <source>
        <dbReference type="EMBL" id="WZN63776.1"/>
    </source>
</evidence>
<feature type="chain" id="PRO_5043377005" description="Secreted protein" evidence="1">
    <location>
        <begin position="21"/>
        <end position="195"/>
    </location>
</feature>
<dbReference type="Proteomes" id="UP001472866">
    <property type="component" value="Chromosome 08"/>
</dbReference>
<evidence type="ECO:0008006" key="4">
    <source>
        <dbReference type="Google" id="ProtNLM"/>
    </source>
</evidence>
<organism evidence="2 3">
    <name type="scientific">Chloropicon roscoffensis</name>
    <dbReference type="NCBI Taxonomy" id="1461544"/>
    <lineage>
        <taxon>Eukaryota</taxon>
        <taxon>Viridiplantae</taxon>
        <taxon>Chlorophyta</taxon>
        <taxon>Chloropicophyceae</taxon>
        <taxon>Chloropicales</taxon>
        <taxon>Chloropicaceae</taxon>
        <taxon>Chloropicon</taxon>
    </lineage>
</organism>
<protein>
    <recommendedName>
        <fullName evidence="4">Secreted protein</fullName>
    </recommendedName>
</protein>
<sequence length="195" mass="21568">MLRKFAVVMAAVLAVQSVAAVRTEPKLKPEHSPVVLNQKLEGSWKWEVTFDIFEGLVQGFFEYDKYPNLKQCASDITEVYDDLDQAIEDIKEKSVDGVKEGIKLIGESLTEVSNAITDCKGAVEDVENILSVLKEFSSPYSFAFHVGKDLLVNGVNIIHEISAAIDDWDAQSYRDCGVQIGTALNQLLIGAEEQN</sequence>
<dbReference type="EMBL" id="CP151508">
    <property type="protein sequence ID" value="WZN63776.1"/>
    <property type="molecule type" value="Genomic_DNA"/>
</dbReference>
<dbReference type="PANTHER" id="PTHR38742">
    <property type="entry name" value="PROTEIN GP17"/>
    <property type="match status" value="1"/>
</dbReference>
<reference evidence="2 3" key="1">
    <citation type="submission" date="2024-03" db="EMBL/GenBank/DDBJ databases">
        <title>Complete genome sequence of the green alga Chloropicon roscoffensis RCC1871.</title>
        <authorList>
            <person name="Lemieux C."/>
            <person name="Pombert J.-F."/>
            <person name="Otis C."/>
            <person name="Turmel M."/>
        </authorList>
    </citation>
    <scope>NUCLEOTIDE SEQUENCE [LARGE SCALE GENOMIC DNA]</scope>
    <source>
        <strain evidence="2 3">RCC1871</strain>
    </source>
</reference>
<dbReference type="PANTHER" id="PTHR38742:SF1">
    <property type="entry name" value="SECRETED PROTEIN C"/>
    <property type="match status" value="1"/>
</dbReference>
<proteinExistence type="predicted"/>
<gene>
    <name evidence="2" type="ORF">HKI87_08g53270</name>
</gene>
<name>A0AAX4PCI0_9CHLO</name>
<accession>A0AAX4PCI0</accession>
<evidence type="ECO:0000313" key="3">
    <source>
        <dbReference type="Proteomes" id="UP001472866"/>
    </source>
</evidence>
<keyword evidence="3" id="KW-1185">Reference proteome</keyword>
<feature type="signal peptide" evidence="1">
    <location>
        <begin position="1"/>
        <end position="20"/>
    </location>
</feature>